<evidence type="ECO:0000259" key="6">
    <source>
        <dbReference type="PROSITE" id="PS50089"/>
    </source>
</evidence>
<evidence type="ECO:0000256" key="1">
    <source>
        <dbReference type="ARBA" id="ARBA00008518"/>
    </source>
</evidence>
<accession>A0A7J5XC65</accession>
<dbReference type="SMART" id="SM00336">
    <property type="entry name" value="BBOX"/>
    <property type="match status" value="1"/>
</dbReference>
<dbReference type="PANTHER" id="PTHR24103">
    <property type="entry name" value="E3 UBIQUITIN-PROTEIN LIGASE TRIM"/>
    <property type="match status" value="1"/>
</dbReference>
<dbReference type="PROSITE" id="PS50119">
    <property type="entry name" value="ZF_BBOX"/>
    <property type="match status" value="1"/>
</dbReference>
<dbReference type="Gene3D" id="3.30.160.60">
    <property type="entry name" value="Classic Zinc Finger"/>
    <property type="match status" value="1"/>
</dbReference>
<evidence type="ECO:0000256" key="5">
    <source>
        <dbReference type="PROSITE-ProRule" id="PRU00024"/>
    </source>
</evidence>
<protein>
    <submittedName>
        <fullName evidence="8">Uncharacterized protein</fullName>
    </submittedName>
</protein>
<evidence type="ECO:0000313" key="8">
    <source>
        <dbReference type="EMBL" id="KAF3834600.1"/>
    </source>
</evidence>
<evidence type="ECO:0000259" key="7">
    <source>
        <dbReference type="PROSITE" id="PS50119"/>
    </source>
</evidence>
<evidence type="ECO:0000313" key="9">
    <source>
        <dbReference type="Proteomes" id="UP000518266"/>
    </source>
</evidence>
<comment type="similarity">
    <text evidence="1">Belongs to the TRIM/RBCC family.</text>
</comment>
<keyword evidence="2" id="KW-0479">Metal-binding</keyword>
<dbReference type="Pfam" id="PF00097">
    <property type="entry name" value="zf-C3HC4"/>
    <property type="match status" value="1"/>
</dbReference>
<dbReference type="Pfam" id="PF00643">
    <property type="entry name" value="zf-B_box"/>
    <property type="match status" value="1"/>
</dbReference>
<feature type="domain" description="B box-type" evidence="7">
    <location>
        <begin position="79"/>
        <end position="120"/>
    </location>
</feature>
<dbReference type="InterPro" id="IPR050143">
    <property type="entry name" value="TRIM/RBCC"/>
</dbReference>
<reference evidence="8 9" key="1">
    <citation type="submission" date="2020-03" db="EMBL/GenBank/DDBJ databases">
        <title>Dissostichus mawsoni Genome sequencing and assembly.</title>
        <authorList>
            <person name="Park H."/>
        </authorList>
    </citation>
    <scope>NUCLEOTIDE SEQUENCE [LARGE SCALE GENOMIC DNA]</scope>
    <source>
        <strain evidence="8">DM0001</strain>
        <tissue evidence="8">Muscle</tissue>
    </source>
</reference>
<dbReference type="SMART" id="SM00184">
    <property type="entry name" value="RING"/>
    <property type="match status" value="1"/>
</dbReference>
<dbReference type="InterPro" id="IPR013083">
    <property type="entry name" value="Znf_RING/FYVE/PHD"/>
</dbReference>
<dbReference type="Proteomes" id="UP000518266">
    <property type="component" value="Unassembled WGS sequence"/>
</dbReference>
<evidence type="ECO:0000256" key="3">
    <source>
        <dbReference type="ARBA" id="ARBA00022771"/>
    </source>
</evidence>
<keyword evidence="4" id="KW-0862">Zinc</keyword>
<feature type="domain" description="RING-type" evidence="6">
    <location>
        <begin position="11"/>
        <end position="51"/>
    </location>
</feature>
<dbReference type="OrthoDB" id="654191at2759"/>
<dbReference type="PROSITE" id="PS00518">
    <property type="entry name" value="ZF_RING_1"/>
    <property type="match status" value="1"/>
</dbReference>
<evidence type="ECO:0000256" key="4">
    <source>
        <dbReference type="ARBA" id="ARBA00022833"/>
    </source>
</evidence>
<dbReference type="InterPro" id="IPR001841">
    <property type="entry name" value="Znf_RING"/>
</dbReference>
<organism evidence="8 9">
    <name type="scientific">Dissostichus mawsoni</name>
    <name type="common">Antarctic cod</name>
    <dbReference type="NCBI Taxonomy" id="36200"/>
    <lineage>
        <taxon>Eukaryota</taxon>
        <taxon>Metazoa</taxon>
        <taxon>Chordata</taxon>
        <taxon>Craniata</taxon>
        <taxon>Vertebrata</taxon>
        <taxon>Euteleostomi</taxon>
        <taxon>Actinopterygii</taxon>
        <taxon>Neopterygii</taxon>
        <taxon>Teleostei</taxon>
        <taxon>Neoteleostei</taxon>
        <taxon>Acanthomorphata</taxon>
        <taxon>Eupercaria</taxon>
        <taxon>Perciformes</taxon>
        <taxon>Notothenioidei</taxon>
        <taxon>Nototheniidae</taxon>
        <taxon>Dissostichus</taxon>
    </lineage>
</organism>
<gene>
    <name evidence="8" type="ORF">F7725_027158</name>
</gene>
<name>A0A7J5XC65_DISMA</name>
<dbReference type="GO" id="GO:0008270">
    <property type="term" value="F:zinc ion binding"/>
    <property type="evidence" value="ECO:0007669"/>
    <property type="project" value="UniProtKB-KW"/>
</dbReference>
<dbReference type="EMBL" id="JAAKFY010000025">
    <property type="protein sequence ID" value="KAF3834600.1"/>
    <property type="molecule type" value="Genomic_DNA"/>
</dbReference>
<dbReference type="InterPro" id="IPR017907">
    <property type="entry name" value="Znf_RING_CS"/>
</dbReference>
<keyword evidence="9" id="KW-1185">Reference proteome</keyword>
<dbReference type="SUPFAM" id="SSF57850">
    <property type="entry name" value="RING/U-box"/>
    <property type="match status" value="1"/>
</dbReference>
<dbReference type="PROSITE" id="PS50089">
    <property type="entry name" value="ZF_RING_2"/>
    <property type="match status" value="1"/>
</dbReference>
<sequence>MASRLEEDLCCTVCHEIFKDAVVLSCSHSFCRDCLQSWWTEKVIKECPLCKRRHSSDRPPNFALKNLCETFLQERDQRSPEALCSLHSEELKLFCLDHQQPVCVVCRDSEKHTDHSFRPMDEAARQHKKELQETLQPLKNKEEALNFDLLSSVLDLWGCCCSGPPCCWEPASGMAKTS</sequence>
<dbReference type="AlphaFoldDB" id="A0A7J5XC65"/>
<dbReference type="InterPro" id="IPR018957">
    <property type="entry name" value="Znf_C3HC4_RING-type"/>
</dbReference>
<dbReference type="Gene3D" id="3.30.40.10">
    <property type="entry name" value="Zinc/RING finger domain, C3HC4 (zinc finger)"/>
    <property type="match status" value="1"/>
</dbReference>
<dbReference type="SUPFAM" id="SSF57845">
    <property type="entry name" value="B-box zinc-binding domain"/>
    <property type="match status" value="1"/>
</dbReference>
<dbReference type="InterPro" id="IPR000315">
    <property type="entry name" value="Znf_B-box"/>
</dbReference>
<evidence type="ECO:0000256" key="2">
    <source>
        <dbReference type="ARBA" id="ARBA00022723"/>
    </source>
</evidence>
<comment type="caution">
    <text evidence="8">The sequence shown here is derived from an EMBL/GenBank/DDBJ whole genome shotgun (WGS) entry which is preliminary data.</text>
</comment>
<proteinExistence type="inferred from homology"/>
<keyword evidence="3 5" id="KW-0863">Zinc-finger</keyword>